<accession>A0AAD1SMR9</accession>
<dbReference type="PANTHER" id="PTHR10336:SF33">
    <property type="entry name" value="1-PHOSPHATIDYLINOSITOL 4,5-BISPHOSPHATE PHOSPHODIESTERASE DELTA-3"/>
    <property type="match status" value="1"/>
</dbReference>
<dbReference type="InterPro" id="IPR011993">
    <property type="entry name" value="PH-like_dom_sf"/>
</dbReference>
<evidence type="ECO:0000313" key="12">
    <source>
        <dbReference type="EMBL" id="CAH2302731.1"/>
    </source>
</evidence>
<dbReference type="SMART" id="SM00233">
    <property type="entry name" value="PH"/>
    <property type="match status" value="1"/>
</dbReference>
<evidence type="ECO:0000256" key="2">
    <source>
        <dbReference type="ARBA" id="ARBA00012368"/>
    </source>
</evidence>
<keyword evidence="8" id="KW-0443">Lipid metabolism</keyword>
<keyword evidence="13" id="KW-1185">Reference proteome</keyword>
<feature type="domain" description="PH" evidence="11">
    <location>
        <begin position="26"/>
        <end position="134"/>
    </location>
</feature>
<dbReference type="EC" id="3.1.4.11" evidence="2"/>
<evidence type="ECO:0000256" key="7">
    <source>
        <dbReference type="ARBA" id="ARBA00022963"/>
    </source>
</evidence>
<evidence type="ECO:0000256" key="8">
    <source>
        <dbReference type="ARBA" id="ARBA00023098"/>
    </source>
</evidence>
<keyword evidence="5" id="KW-0378">Hydrolase</keyword>
<dbReference type="GO" id="GO:0016042">
    <property type="term" value="P:lipid catabolic process"/>
    <property type="evidence" value="ECO:0007669"/>
    <property type="project" value="UniProtKB-KW"/>
</dbReference>
<evidence type="ECO:0000256" key="10">
    <source>
        <dbReference type="ARBA" id="ARBA00023674"/>
    </source>
</evidence>
<dbReference type="FunFam" id="2.30.29.30:FF:000088">
    <property type="entry name" value="Phosphoinositide phospholipase C"/>
    <property type="match status" value="1"/>
</dbReference>
<proteinExistence type="predicted"/>
<protein>
    <recommendedName>
        <fullName evidence="2">phosphoinositide phospholipase C</fullName>
        <ecNumber evidence="2">3.1.4.11</ecNumber>
    </recommendedName>
</protein>
<keyword evidence="4" id="KW-0677">Repeat</keyword>
<dbReference type="Proteomes" id="UP001295444">
    <property type="component" value="Chromosome 06"/>
</dbReference>
<dbReference type="GO" id="GO:0005886">
    <property type="term" value="C:plasma membrane"/>
    <property type="evidence" value="ECO:0007669"/>
    <property type="project" value="TreeGrafter"/>
</dbReference>
<dbReference type="SUPFAM" id="SSF50729">
    <property type="entry name" value="PH domain-like"/>
    <property type="match status" value="1"/>
</dbReference>
<evidence type="ECO:0000259" key="11">
    <source>
        <dbReference type="PROSITE" id="PS50003"/>
    </source>
</evidence>
<reference evidence="12" key="1">
    <citation type="submission" date="2022-03" db="EMBL/GenBank/DDBJ databases">
        <authorList>
            <person name="Alioto T."/>
            <person name="Alioto T."/>
            <person name="Gomez Garrido J."/>
        </authorList>
    </citation>
    <scope>NUCLEOTIDE SEQUENCE</scope>
</reference>
<evidence type="ECO:0000256" key="4">
    <source>
        <dbReference type="ARBA" id="ARBA00022737"/>
    </source>
</evidence>
<dbReference type="EMBL" id="OW240917">
    <property type="protein sequence ID" value="CAH2302731.1"/>
    <property type="molecule type" value="Genomic_DNA"/>
</dbReference>
<dbReference type="PANTHER" id="PTHR10336">
    <property type="entry name" value="PHOSPHOINOSITIDE-SPECIFIC PHOSPHOLIPASE C FAMILY PROTEIN"/>
    <property type="match status" value="1"/>
</dbReference>
<dbReference type="PROSITE" id="PS50003">
    <property type="entry name" value="PH_DOMAIN"/>
    <property type="match status" value="1"/>
</dbReference>
<evidence type="ECO:0000256" key="3">
    <source>
        <dbReference type="ARBA" id="ARBA00022723"/>
    </source>
</evidence>
<gene>
    <name evidence="12" type="ORF">PECUL_23A023090</name>
</gene>
<dbReference type="Gene3D" id="2.30.29.30">
    <property type="entry name" value="Pleckstrin-homology domain (PH domain)/Phosphotyrosine-binding domain (PTB)"/>
    <property type="match status" value="1"/>
</dbReference>
<dbReference type="AlphaFoldDB" id="A0AAD1SMR9"/>
<dbReference type="GO" id="GO:0046872">
    <property type="term" value="F:metal ion binding"/>
    <property type="evidence" value="ECO:0007669"/>
    <property type="project" value="UniProtKB-KW"/>
</dbReference>
<evidence type="ECO:0000256" key="1">
    <source>
        <dbReference type="ARBA" id="ARBA00001913"/>
    </source>
</evidence>
<organism evidence="12 13">
    <name type="scientific">Pelobates cultripes</name>
    <name type="common">Western spadefoot toad</name>
    <dbReference type="NCBI Taxonomy" id="61616"/>
    <lineage>
        <taxon>Eukaryota</taxon>
        <taxon>Metazoa</taxon>
        <taxon>Chordata</taxon>
        <taxon>Craniata</taxon>
        <taxon>Vertebrata</taxon>
        <taxon>Euteleostomi</taxon>
        <taxon>Amphibia</taxon>
        <taxon>Batrachia</taxon>
        <taxon>Anura</taxon>
        <taxon>Pelobatoidea</taxon>
        <taxon>Pelobatidae</taxon>
        <taxon>Pelobates</taxon>
    </lineage>
</organism>
<dbReference type="Pfam" id="PF00169">
    <property type="entry name" value="PH"/>
    <property type="match status" value="1"/>
</dbReference>
<evidence type="ECO:0000256" key="6">
    <source>
        <dbReference type="ARBA" id="ARBA00022837"/>
    </source>
</evidence>
<dbReference type="GO" id="GO:0004435">
    <property type="term" value="F:phosphatidylinositol-4,5-bisphosphate phospholipase C activity"/>
    <property type="evidence" value="ECO:0007669"/>
    <property type="project" value="UniProtKB-EC"/>
</dbReference>
<comment type="cofactor">
    <cofactor evidence="1">
        <name>Ca(2+)</name>
        <dbReference type="ChEBI" id="CHEBI:29108"/>
    </cofactor>
</comment>
<keyword evidence="9" id="KW-0807">Transducer</keyword>
<keyword evidence="7" id="KW-0442">Lipid degradation</keyword>
<dbReference type="InterPro" id="IPR001192">
    <property type="entry name" value="PI-PLC_fam"/>
</dbReference>
<comment type="catalytic activity">
    <reaction evidence="10">
        <text>a 1,2-diacyl-sn-glycero-3-phospho-(1D-myo-inositol-4,5-bisphosphate) + H2O = 1D-myo-inositol 1,4,5-trisphosphate + a 1,2-diacyl-sn-glycerol + H(+)</text>
        <dbReference type="Rhea" id="RHEA:33179"/>
        <dbReference type="ChEBI" id="CHEBI:15377"/>
        <dbReference type="ChEBI" id="CHEBI:15378"/>
        <dbReference type="ChEBI" id="CHEBI:17815"/>
        <dbReference type="ChEBI" id="CHEBI:58456"/>
        <dbReference type="ChEBI" id="CHEBI:203600"/>
        <dbReference type="EC" id="3.1.4.11"/>
    </reaction>
    <physiologicalReaction direction="left-to-right" evidence="10">
        <dbReference type="Rhea" id="RHEA:33180"/>
    </physiologicalReaction>
</comment>
<sequence length="160" mass="18539">MCQELQSISSSLLCPLNSLSDDDDVKTLLNGSMLWKIKAGWRQQRLYRLESDGMTIWYQSRRKRARSKQIFSILHIESIREGRQSEGLRRNGQRFPESSCFSIAFMGRRKNLDLAAATENEARSWVQGLRKLIQRAEAMSQREKLVQYPFFTSCAMKLAA</sequence>
<keyword evidence="6" id="KW-0106">Calcium</keyword>
<evidence type="ECO:0000313" key="13">
    <source>
        <dbReference type="Proteomes" id="UP001295444"/>
    </source>
</evidence>
<keyword evidence="3" id="KW-0479">Metal-binding</keyword>
<evidence type="ECO:0000256" key="9">
    <source>
        <dbReference type="ARBA" id="ARBA00023224"/>
    </source>
</evidence>
<dbReference type="GO" id="GO:0035556">
    <property type="term" value="P:intracellular signal transduction"/>
    <property type="evidence" value="ECO:0007669"/>
    <property type="project" value="InterPro"/>
</dbReference>
<name>A0AAD1SMR9_PELCU</name>
<evidence type="ECO:0000256" key="5">
    <source>
        <dbReference type="ARBA" id="ARBA00022801"/>
    </source>
</evidence>
<dbReference type="InterPro" id="IPR001849">
    <property type="entry name" value="PH_domain"/>
</dbReference>